<keyword evidence="1" id="KW-0808">Transferase</keyword>
<sequence>MYCYKNFASIYDELIYGDVDYSDWCEKILKICEEYSLERKNYLDLACGTGNLTIELGKFFQNVYAVDLSQEMLTIAEEKLREKGIRSKVFCQDICNLNIKNNFNLITCALDSTNYILYDEDLKKYFEGVYKLLRDDGLFIFDINSKYKLIDILGNNIFNYDSEDVVYIWENYLEEDIVNMYLTFFVREGQVYKRFDEEHCERAYDEKDLEKILGEIGFKLEKKIDCYSDMPVSEKTERITYVLRK</sequence>
<dbReference type="GO" id="GO:0032259">
    <property type="term" value="P:methylation"/>
    <property type="evidence" value="ECO:0007669"/>
    <property type="project" value="UniProtKB-KW"/>
</dbReference>
<dbReference type="SUPFAM" id="SSF53335">
    <property type="entry name" value="S-adenosyl-L-methionine-dependent methyltransferases"/>
    <property type="match status" value="1"/>
</dbReference>
<evidence type="ECO:0000259" key="2">
    <source>
        <dbReference type="Pfam" id="PF13649"/>
    </source>
</evidence>
<reference evidence="3 4" key="1">
    <citation type="submission" date="2020-08" db="EMBL/GenBank/DDBJ databases">
        <title>A Genomic Blueprint of the Chicken Gut Microbiome.</title>
        <authorList>
            <person name="Gilroy R."/>
            <person name="Ravi A."/>
            <person name="Getino M."/>
            <person name="Pursley I."/>
            <person name="Horton D.L."/>
            <person name="Alikhan N.-F."/>
            <person name="Baker D."/>
            <person name="Gharbi K."/>
            <person name="Hall N."/>
            <person name="Watson M."/>
            <person name="Adriaenssens E.M."/>
            <person name="Foster-Nyarko E."/>
            <person name="Jarju S."/>
            <person name="Secka A."/>
            <person name="Antonio M."/>
            <person name="Oren A."/>
            <person name="Chaudhuri R."/>
            <person name="La Ragione R.M."/>
            <person name="Hildebrand F."/>
            <person name="Pallen M.J."/>
        </authorList>
    </citation>
    <scope>NUCLEOTIDE SEQUENCE [LARGE SCALE GENOMIC DNA]</scope>
    <source>
        <strain evidence="3 4">N37</strain>
    </source>
</reference>
<gene>
    <name evidence="3" type="ORF">H9637_06180</name>
</gene>
<comment type="caution">
    <text evidence="3">The sequence shown here is derived from an EMBL/GenBank/DDBJ whole genome shotgun (WGS) entry which is preliminary data.</text>
</comment>
<accession>A0ABR8YR63</accession>
<keyword evidence="3" id="KW-0489">Methyltransferase</keyword>
<keyword evidence="4" id="KW-1185">Reference proteome</keyword>
<dbReference type="Pfam" id="PF13649">
    <property type="entry name" value="Methyltransf_25"/>
    <property type="match status" value="1"/>
</dbReference>
<name>A0ABR8YR63_9CLOT</name>
<feature type="domain" description="Methyltransferase" evidence="2">
    <location>
        <begin position="43"/>
        <end position="137"/>
    </location>
</feature>
<dbReference type="EMBL" id="JACSQB010000044">
    <property type="protein sequence ID" value="MBD8046632.1"/>
    <property type="molecule type" value="Genomic_DNA"/>
</dbReference>
<organism evidence="3 4">
    <name type="scientific">Clostridium faecium</name>
    <dbReference type="NCBI Taxonomy" id="2762223"/>
    <lineage>
        <taxon>Bacteria</taxon>
        <taxon>Bacillati</taxon>
        <taxon>Bacillota</taxon>
        <taxon>Clostridia</taxon>
        <taxon>Eubacteriales</taxon>
        <taxon>Clostridiaceae</taxon>
        <taxon>Clostridium</taxon>
    </lineage>
</organism>
<evidence type="ECO:0000313" key="3">
    <source>
        <dbReference type="EMBL" id="MBD8046632.1"/>
    </source>
</evidence>
<evidence type="ECO:0000313" key="4">
    <source>
        <dbReference type="Proteomes" id="UP000627166"/>
    </source>
</evidence>
<dbReference type="CDD" id="cd02440">
    <property type="entry name" value="AdoMet_MTases"/>
    <property type="match status" value="1"/>
</dbReference>
<evidence type="ECO:0000256" key="1">
    <source>
        <dbReference type="ARBA" id="ARBA00022679"/>
    </source>
</evidence>
<protein>
    <submittedName>
        <fullName evidence="3">Class I SAM-dependent methyltransferase</fullName>
    </submittedName>
</protein>
<dbReference type="Proteomes" id="UP000627166">
    <property type="component" value="Unassembled WGS sequence"/>
</dbReference>
<dbReference type="InterPro" id="IPR041698">
    <property type="entry name" value="Methyltransf_25"/>
</dbReference>
<dbReference type="InterPro" id="IPR029063">
    <property type="entry name" value="SAM-dependent_MTases_sf"/>
</dbReference>
<dbReference type="RefSeq" id="WP_191739605.1">
    <property type="nucleotide sequence ID" value="NZ_JACSQB010000044.1"/>
</dbReference>
<dbReference type="PANTHER" id="PTHR43861:SF6">
    <property type="entry name" value="METHYLTRANSFERASE TYPE 11"/>
    <property type="match status" value="1"/>
</dbReference>
<proteinExistence type="predicted"/>
<dbReference type="PANTHER" id="PTHR43861">
    <property type="entry name" value="TRANS-ACONITATE 2-METHYLTRANSFERASE-RELATED"/>
    <property type="match status" value="1"/>
</dbReference>
<dbReference type="Gene3D" id="2.20.25.110">
    <property type="entry name" value="S-adenosyl-L-methionine-dependent methyltransferases"/>
    <property type="match status" value="1"/>
</dbReference>
<dbReference type="Gene3D" id="3.40.50.150">
    <property type="entry name" value="Vaccinia Virus protein VP39"/>
    <property type="match status" value="1"/>
</dbReference>
<dbReference type="GO" id="GO:0008168">
    <property type="term" value="F:methyltransferase activity"/>
    <property type="evidence" value="ECO:0007669"/>
    <property type="project" value="UniProtKB-KW"/>
</dbReference>